<keyword evidence="2" id="KW-0802">TPR repeat</keyword>
<name>A0ABS6N4D9_9RHOB</name>
<gene>
    <name evidence="4" type="ORF">KUH32_03755</name>
</gene>
<dbReference type="Pfam" id="PF13469">
    <property type="entry name" value="Sulfotransfer_3"/>
    <property type="match status" value="1"/>
</dbReference>
<feature type="coiled-coil region" evidence="3">
    <location>
        <begin position="120"/>
        <end position="147"/>
    </location>
</feature>
<comment type="caution">
    <text evidence="4">The sequence shown here is derived from an EMBL/GenBank/DDBJ whole genome shotgun (WGS) entry which is preliminary data.</text>
</comment>
<keyword evidence="5" id="KW-1185">Reference proteome</keyword>
<dbReference type="PANTHER" id="PTHR12788">
    <property type="entry name" value="PROTEIN-TYROSINE SULFOTRANSFERASE 2"/>
    <property type="match status" value="1"/>
</dbReference>
<feature type="repeat" description="TPR" evidence="2">
    <location>
        <begin position="43"/>
        <end position="76"/>
    </location>
</feature>
<sequence>MLSLPAAEKRRLFAEALAHRKARRFDAAKDILKRLMLSEPGNAELHFLMSQVAYDEGDRDQALQQMAEATRHAPENAKLLTSAAERFAQLQANDLALAAFDRLIALDPKAVAPRANRARHLQVMGRLDEAEAELRKLIARHEADLELYRILLGTVRPKPNDPILRKMERFWTSSRMNDEARMNLGFALAKAMEDTGQFDRVFGFLAAANQAQRKLAPYSAETLRAETDRLLAAQDGAELTPADGVAEISSVFVCGMPRSGTTLAEQILGQHSAVTAGGELGHAYRQAILTFGDGDGLKPLSSLSSKSLRLWADRYQRMVRRDTGATSPVVTDKSMRTERLFGYIRRGIPGAGMIVIHRDPRDIALSIYKNHFALGTHRYANDLADIAFVIKLFRRSVALWRDRMPGIVHEVRYEDLVMDPEPHARALVAAAGLDWQESCLRIQDSKSTVQTLSLAQVRQPIHAGRRQAWRRYETEMAPFIDAWGDEPWD</sequence>
<evidence type="ECO:0000313" key="4">
    <source>
        <dbReference type="EMBL" id="MBV2358878.1"/>
    </source>
</evidence>
<evidence type="ECO:0000313" key="5">
    <source>
        <dbReference type="Proteomes" id="UP001166293"/>
    </source>
</evidence>
<dbReference type="RefSeq" id="WP_217776725.1">
    <property type="nucleotide sequence ID" value="NZ_JAHRWL010000001.1"/>
</dbReference>
<dbReference type="Pfam" id="PF14559">
    <property type="entry name" value="TPR_19"/>
    <property type="match status" value="1"/>
</dbReference>
<dbReference type="PANTHER" id="PTHR12788:SF10">
    <property type="entry name" value="PROTEIN-TYROSINE SULFOTRANSFERASE"/>
    <property type="match status" value="1"/>
</dbReference>
<organism evidence="4 5">
    <name type="scientific">Thalassococcus arenae</name>
    <dbReference type="NCBI Taxonomy" id="2851652"/>
    <lineage>
        <taxon>Bacteria</taxon>
        <taxon>Pseudomonadati</taxon>
        <taxon>Pseudomonadota</taxon>
        <taxon>Alphaproteobacteria</taxon>
        <taxon>Rhodobacterales</taxon>
        <taxon>Roseobacteraceae</taxon>
        <taxon>Thalassococcus</taxon>
    </lineage>
</organism>
<dbReference type="EMBL" id="JAHRWL010000001">
    <property type="protein sequence ID" value="MBV2358878.1"/>
    <property type="molecule type" value="Genomic_DNA"/>
</dbReference>
<proteinExistence type="predicted"/>
<dbReference type="InterPro" id="IPR019734">
    <property type="entry name" value="TPR_rpt"/>
</dbReference>
<keyword evidence="3" id="KW-0175">Coiled coil</keyword>
<keyword evidence="1" id="KW-0808">Transferase</keyword>
<protein>
    <submittedName>
        <fullName evidence="4">Sulfotransferase</fullName>
    </submittedName>
</protein>
<evidence type="ECO:0000256" key="3">
    <source>
        <dbReference type="SAM" id="Coils"/>
    </source>
</evidence>
<reference evidence="4" key="1">
    <citation type="submission" date="2021-06" db="EMBL/GenBank/DDBJ databases">
        <title>Thalassococcus sp. CAU 1522 isolated from sea sand, Republic of Korea.</title>
        <authorList>
            <person name="Kim W."/>
        </authorList>
    </citation>
    <scope>NUCLEOTIDE SEQUENCE</scope>
    <source>
        <strain evidence="4">CAU 1522</strain>
    </source>
</reference>
<accession>A0ABS6N4D9</accession>
<dbReference type="Proteomes" id="UP001166293">
    <property type="component" value="Unassembled WGS sequence"/>
</dbReference>
<evidence type="ECO:0000256" key="1">
    <source>
        <dbReference type="ARBA" id="ARBA00022679"/>
    </source>
</evidence>
<dbReference type="InterPro" id="IPR026634">
    <property type="entry name" value="TPST-like"/>
</dbReference>
<evidence type="ECO:0000256" key="2">
    <source>
        <dbReference type="PROSITE-ProRule" id="PRU00339"/>
    </source>
</evidence>
<dbReference type="PROSITE" id="PS50005">
    <property type="entry name" value="TPR"/>
    <property type="match status" value="1"/>
</dbReference>